<organism evidence="1 2">
    <name type="scientific">Ottowia pentelensis</name>
    <dbReference type="NCBI Taxonomy" id="511108"/>
    <lineage>
        <taxon>Bacteria</taxon>
        <taxon>Pseudomonadati</taxon>
        <taxon>Pseudomonadota</taxon>
        <taxon>Betaproteobacteria</taxon>
        <taxon>Burkholderiales</taxon>
        <taxon>Comamonadaceae</taxon>
        <taxon>Ottowia</taxon>
    </lineage>
</organism>
<dbReference type="InterPro" id="IPR002871">
    <property type="entry name" value="NIF_FeS_clus_asmbl_NifU_N"/>
</dbReference>
<dbReference type="Gene3D" id="3.90.1010.10">
    <property type="match status" value="1"/>
</dbReference>
<protein>
    <submittedName>
        <fullName evidence="1">Iron-sulfur cluster assembly scaffold protein</fullName>
    </submittedName>
</protein>
<evidence type="ECO:0000313" key="1">
    <source>
        <dbReference type="EMBL" id="MFC0592181.1"/>
    </source>
</evidence>
<proteinExistence type="predicted"/>
<dbReference type="EMBL" id="JBHLTN010000011">
    <property type="protein sequence ID" value="MFC0592181.1"/>
    <property type="molecule type" value="Genomic_DNA"/>
</dbReference>
<keyword evidence="2" id="KW-1185">Reference proteome</keyword>
<name>A0ABV6PQS8_9BURK</name>
<evidence type="ECO:0000313" key="2">
    <source>
        <dbReference type="Proteomes" id="UP001589834"/>
    </source>
</evidence>
<dbReference type="CDD" id="cd06664">
    <property type="entry name" value="IscU_like"/>
    <property type="match status" value="1"/>
</dbReference>
<comment type="caution">
    <text evidence="1">The sequence shown here is derived from an EMBL/GenBank/DDBJ whole genome shotgun (WGS) entry which is preliminary data.</text>
</comment>
<dbReference type="Proteomes" id="UP001589834">
    <property type="component" value="Unassembled WGS sequence"/>
</dbReference>
<accession>A0ABV6PQS8</accession>
<reference evidence="1 2" key="1">
    <citation type="submission" date="2024-09" db="EMBL/GenBank/DDBJ databases">
        <authorList>
            <person name="Sun Q."/>
            <person name="Mori K."/>
        </authorList>
    </citation>
    <scope>NUCLEOTIDE SEQUENCE [LARGE SCALE GENOMIC DNA]</scope>
    <source>
        <strain evidence="1 2">NCAIM B.02336</strain>
    </source>
</reference>
<dbReference type="SUPFAM" id="SSF82649">
    <property type="entry name" value="SufE/NifU"/>
    <property type="match status" value="1"/>
</dbReference>
<dbReference type="RefSeq" id="WP_377481189.1">
    <property type="nucleotide sequence ID" value="NZ_JBHLTN010000011.1"/>
</dbReference>
<sequence>MFELTEESLEDFYRTLKRYQRRVHADLRLSVPPADSVSVRSRLCGSTLTLDALIDGGRVQQLGWSVHACALGQACTGIVAEHLAELDEATVRRVGAQLRAILKGEREDSDWPELAMFALVRDVPNRHGSALLPFEALGQLFDRARSRP</sequence>
<gene>
    <name evidence="1" type="ORF">ACFFGG_06395</name>
</gene>